<evidence type="ECO:0000313" key="7">
    <source>
        <dbReference type="EMBL" id="MBA4647550.1"/>
    </source>
</evidence>
<dbReference type="InterPro" id="IPR006121">
    <property type="entry name" value="HMA_dom"/>
</dbReference>
<keyword evidence="4" id="KW-0636">Prenylation</keyword>
<keyword evidence="2" id="KW-0479">Metal-binding</keyword>
<dbReference type="PANTHER" id="PTHR45811">
    <property type="entry name" value="COPPER TRANSPORT PROTEIN FAMILY-RELATED"/>
    <property type="match status" value="1"/>
</dbReference>
<name>A0A7C8ZPT1_OPUST</name>
<evidence type="ECO:0000256" key="1">
    <source>
        <dbReference type="ARBA" id="ARBA00022481"/>
    </source>
</evidence>
<dbReference type="SUPFAM" id="SSF55008">
    <property type="entry name" value="HMA, heavy metal-associated domain"/>
    <property type="match status" value="1"/>
</dbReference>
<dbReference type="Pfam" id="PF00403">
    <property type="entry name" value="HMA"/>
    <property type="match status" value="1"/>
</dbReference>
<dbReference type="InterPro" id="IPR036163">
    <property type="entry name" value="HMA_dom_sf"/>
</dbReference>
<organism evidence="7">
    <name type="scientific">Opuntia streptacantha</name>
    <name type="common">Prickly pear cactus</name>
    <name type="synonym">Opuntia cardona</name>
    <dbReference type="NCBI Taxonomy" id="393608"/>
    <lineage>
        <taxon>Eukaryota</taxon>
        <taxon>Viridiplantae</taxon>
        <taxon>Streptophyta</taxon>
        <taxon>Embryophyta</taxon>
        <taxon>Tracheophyta</taxon>
        <taxon>Spermatophyta</taxon>
        <taxon>Magnoliopsida</taxon>
        <taxon>eudicotyledons</taxon>
        <taxon>Gunneridae</taxon>
        <taxon>Pentapetalae</taxon>
        <taxon>Caryophyllales</taxon>
        <taxon>Cactineae</taxon>
        <taxon>Cactaceae</taxon>
        <taxon>Opuntioideae</taxon>
        <taxon>Opuntia</taxon>
    </lineage>
</organism>
<accession>A0A7C8ZPT1</accession>
<feature type="domain" description="HMA" evidence="6">
    <location>
        <begin position="3"/>
        <end position="66"/>
    </location>
</feature>
<comment type="similarity">
    <text evidence="5">Belongs to the HIPP family.</text>
</comment>
<dbReference type="GO" id="GO:0046872">
    <property type="term" value="F:metal ion binding"/>
    <property type="evidence" value="ECO:0007669"/>
    <property type="project" value="UniProtKB-KW"/>
</dbReference>
<evidence type="ECO:0000256" key="2">
    <source>
        <dbReference type="ARBA" id="ARBA00022723"/>
    </source>
</evidence>
<evidence type="ECO:0000256" key="5">
    <source>
        <dbReference type="ARBA" id="ARBA00024045"/>
    </source>
</evidence>
<dbReference type="PANTHER" id="PTHR45811:SF33">
    <property type="entry name" value="HEAVY METAL-ASSOCIATED ISOPRENYLATED PLANT PROTEIN 2-RELATED"/>
    <property type="match status" value="1"/>
</dbReference>
<keyword evidence="3" id="KW-0449">Lipoprotein</keyword>
<reference evidence="7" key="2">
    <citation type="submission" date="2020-07" db="EMBL/GenBank/DDBJ databases">
        <authorList>
            <person name="Vera ALvarez R."/>
            <person name="Arias-Moreno D.M."/>
            <person name="Jimenez-Jacinto V."/>
            <person name="Jimenez-Bremont J.F."/>
            <person name="Swaminathan K."/>
            <person name="Moose S.P."/>
            <person name="Guerrero-Gonzalez M.L."/>
            <person name="Marino-Ramirez L."/>
            <person name="Landsman D."/>
            <person name="Rodriguez-Kessler M."/>
            <person name="Delgado-Sanchez P."/>
        </authorList>
    </citation>
    <scope>NUCLEOTIDE SEQUENCE</scope>
    <source>
        <tissue evidence="7">Cladode</tissue>
    </source>
</reference>
<proteinExistence type="inferred from homology"/>
<protein>
    <recommendedName>
        <fullName evidence="6">HMA domain-containing protein</fullName>
    </recommendedName>
</protein>
<sequence>MAKKKTVVKVPITSQRCQTDIMKAVAKLNGVEKIEVDASRGTLIIVGEVEPVPIFKRLTKIGKTPEIISVGPSPPPICGQWCTCSLCRPYVRTKCEPRCTCSLCRPYCKHIPPYPSQYFPRYSKQCEVVDVSYPVYSGDIGQCSIL</sequence>
<reference evidence="7" key="1">
    <citation type="journal article" date="2013" name="J. Plant Res.">
        <title>Effect of fungi and light on seed germination of three Opuntia species from semiarid lands of central Mexico.</title>
        <authorList>
            <person name="Delgado-Sanchez P."/>
            <person name="Jimenez-Bremont J.F."/>
            <person name="Guerrero-Gonzalez Mde L."/>
            <person name="Flores J."/>
        </authorList>
    </citation>
    <scope>NUCLEOTIDE SEQUENCE</scope>
    <source>
        <tissue evidence="7">Cladode</tissue>
    </source>
</reference>
<evidence type="ECO:0000259" key="6">
    <source>
        <dbReference type="PROSITE" id="PS50846"/>
    </source>
</evidence>
<dbReference type="PROSITE" id="PS50846">
    <property type="entry name" value="HMA_2"/>
    <property type="match status" value="1"/>
</dbReference>
<keyword evidence="1" id="KW-0488">Methylation</keyword>
<dbReference type="Gene3D" id="3.30.70.100">
    <property type="match status" value="1"/>
</dbReference>
<dbReference type="EMBL" id="GISG01150906">
    <property type="protein sequence ID" value="MBA4647550.1"/>
    <property type="molecule type" value="Transcribed_RNA"/>
</dbReference>
<dbReference type="CDD" id="cd00371">
    <property type="entry name" value="HMA"/>
    <property type="match status" value="1"/>
</dbReference>
<dbReference type="InterPro" id="IPR051863">
    <property type="entry name" value="HIPP"/>
</dbReference>
<evidence type="ECO:0000256" key="3">
    <source>
        <dbReference type="ARBA" id="ARBA00023288"/>
    </source>
</evidence>
<dbReference type="AlphaFoldDB" id="A0A7C8ZPT1"/>
<evidence type="ECO:0000256" key="4">
    <source>
        <dbReference type="ARBA" id="ARBA00023289"/>
    </source>
</evidence>